<dbReference type="EMBL" id="CP036266">
    <property type="protein sequence ID" value="QDT23796.1"/>
    <property type="molecule type" value="Genomic_DNA"/>
</dbReference>
<evidence type="ECO:0000259" key="5">
    <source>
        <dbReference type="Pfam" id="PF25954"/>
    </source>
</evidence>
<dbReference type="Pfam" id="PF25881">
    <property type="entry name" value="HH_YBHG"/>
    <property type="match status" value="1"/>
</dbReference>
<gene>
    <name evidence="6" type="ORF">HG66A1_56210</name>
</gene>
<dbReference type="Gene3D" id="2.40.30.170">
    <property type="match status" value="1"/>
</dbReference>
<dbReference type="OrthoDB" id="9778236at2"/>
<feature type="domain" description="CusB-like beta-barrel" evidence="5">
    <location>
        <begin position="287"/>
        <end position="372"/>
    </location>
</feature>
<dbReference type="SUPFAM" id="SSF111369">
    <property type="entry name" value="HlyD-like secretion proteins"/>
    <property type="match status" value="2"/>
</dbReference>
<sequence length="377" mass="42035">MKKILGLIGLGVILILALVMSQNRYEPLKVSGFIEADDIRPGSRVGGRVRQVLIEEGQKVSRGELLIELEPYDLLERKAEAEAALAEAKAYHSKLVAGFRPEEIAEAAAKVDQLKAHLTQLVNGPRPQEIETAVAELRLADAQFRLAQAQQARIETLFAEKTASQDELDTANTEFQVAAARKSVKEQALELLKEGTRKEEIDAARAELKQAEDAWQLMKNGSRREDIEQAAAAVKKTEATLQTIEKQISELKIISPADGVVEAVNLEPGDLVGSNAPVISILDLNHLWVRCYVPENHLGIRIDQRVKVTIDSYPDRSFEGVISFVSRQAEFVPRNVQTPEERSKQVFRVKVRLQNEERLLRPGMAADVWLDQRGDRS</sequence>
<feature type="coiled-coil region" evidence="3">
    <location>
        <begin position="227"/>
        <end position="254"/>
    </location>
</feature>
<dbReference type="RefSeq" id="WP_145191726.1">
    <property type="nucleotide sequence ID" value="NZ_CP036266.1"/>
</dbReference>
<dbReference type="InterPro" id="IPR058792">
    <property type="entry name" value="Beta-barrel_RND_2"/>
</dbReference>
<keyword evidence="2 3" id="KW-0175">Coiled coil</keyword>
<dbReference type="GO" id="GO:1990961">
    <property type="term" value="P:xenobiotic detoxification by transmembrane export across the plasma membrane"/>
    <property type="evidence" value="ECO:0007669"/>
    <property type="project" value="InterPro"/>
</dbReference>
<proteinExistence type="predicted"/>
<dbReference type="InterPro" id="IPR050465">
    <property type="entry name" value="UPF0194_transport"/>
</dbReference>
<dbReference type="PRINTS" id="PR01490">
    <property type="entry name" value="RTXTOXIND"/>
</dbReference>
<evidence type="ECO:0000256" key="2">
    <source>
        <dbReference type="ARBA" id="ARBA00023054"/>
    </source>
</evidence>
<dbReference type="PANTHER" id="PTHR32347:SF23">
    <property type="entry name" value="BLL5650 PROTEIN"/>
    <property type="match status" value="1"/>
</dbReference>
<dbReference type="Proteomes" id="UP000320421">
    <property type="component" value="Chromosome"/>
</dbReference>
<dbReference type="Gene3D" id="6.10.140.1990">
    <property type="match status" value="1"/>
</dbReference>
<dbReference type="GO" id="GO:1990195">
    <property type="term" value="C:macrolide transmembrane transporter complex"/>
    <property type="evidence" value="ECO:0007669"/>
    <property type="project" value="InterPro"/>
</dbReference>
<organism evidence="6 7">
    <name type="scientific">Gimesia chilikensis</name>
    <dbReference type="NCBI Taxonomy" id="2605989"/>
    <lineage>
        <taxon>Bacteria</taxon>
        <taxon>Pseudomonadati</taxon>
        <taxon>Planctomycetota</taxon>
        <taxon>Planctomycetia</taxon>
        <taxon>Planctomycetales</taxon>
        <taxon>Planctomycetaceae</taxon>
        <taxon>Gimesia</taxon>
    </lineage>
</organism>
<dbReference type="Pfam" id="PF25954">
    <property type="entry name" value="Beta-barrel_RND_2"/>
    <property type="match status" value="1"/>
</dbReference>
<evidence type="ECO:0000256" key="3">
    <source>
        <dbReference type="SAM" id="Coils"/>
    </source>
</evidence>
<keyword evidence="7" id="KW-1185">Reference proteome</keyword>
<dbReference type="InterPro" id="IPR059052">
    <property type="entry name" value="HH_YbhG-like"/>
</dbReference>
<dbReference type="AlphaFoldDB" id="A0A517PWN5"/>
<dbReference type="Gene3D" id="2.40.50.100">
    <property type="match status" value="2"/>
</dbReference>
<evidence type="ECO:0000313" key="7">
    <source>
        <dbReference type="Proteomes" id="UP000320421"/>
    </source>
</evidence>
<evidence type="ECO:0000259" key="4">
    <source>
        <dbReference type="Pfam" id="PF25881"/>
    </source>
</evidence>
<dbReference type="InterPro" id="IPR030190">
    <property type="entry name" value="MacA_alpha-hairpin_sf"/>
</dbReference>
<name>A0A517PWN5_9PLAN</name>
<evidence type="ECO:0000313" key="6">
    <source>
        <dbReference type="EMBL" id="QDT23796.1"/>
    </source>
</evidence>
<feature type="domain" description="YbhG-like alpha-helical hairpin" evidence="4">
    <location>
        <begin position="115"/>
        <end position="214"/>
    </location>
</feature>
<evidence type="ECO:0000256" key="1">
    <source>
        <dbReference type="ARBA" id="ARBA00004196"/>
    </source>
</evidence>
<comment type="subcellular location">
    <subcellularLocation>
        <location evidence="1">Cell envelope</location>
    </subcellularLocation>
</comment>
<dbReference type="GO" id="GO:0019898">
    <property type="term" value="C:extrinsic component of membrane"/>
    <property type="evidence" value="ECO:0007669"/>
    <property type="project" value="InterPro"/>
</dbReference>
<protein>
    <submittedName>
        <fullName evidence="6">Putative efflux pump membrane fusion protein</fullName>
    </submittedName>
</protein>
<dbReference type="GO" id="GO:0030313">
    <property type="term" value="C:cell envelope"/>
    <property type="evidence" value="ECO:0007669"/>
    <property type="project" value="UniProtKB-SubCell"/>
</dbReference>
<dbReference type="PANTHER" id="PTHR32347">
    <property type="entry name" value="EFFLUX SYSTEM COMPONENT YKNX-RELATED"/>
    <property type="match status" value="1"/>
</dbReference>
<accession>A0A517PWN5</accession>
<reference evidence="6 7" key="1">
    <citation type="submission" date="2019-02" db="EMBL/GenBank/DDBJ databases">
        <title>Deep-cultivation of Planctomycetes and their phenomic and genomic characterization uncovers novel biology.</title>
        <authorList>
            <person name="Wiegand S."/>
            <person name="Jogler M."/>
            <person name="Boedeker C."/>
            <person name="Pinto D."/>
            <person name="Vollmers J."/>
            <person name="Rivas-Marin E."/>
            <person name="Kohn T."/>
            <person name="Peeters S.H."/>
            <person name="Heuer A."/>
            <person name="Rast P."/>
            <person name="Oberbeckmann S."/>
            <person name="Bunk B."/>
            <person name="Jeske O."/>
            <person name="Meyerdierks A."/>
            <person name="Storesund J.E."/>
            <person name="Kallscheuer N."/>
            <person name="Luecker S."/>
            <person name="Lage O.M."/>
            <person name="Pohl T."/>
            <person name="Merkel B.J."/>
            <person name="Hornburger P."/>
            <person name="Mueller R.-W."/>
            <person name="Bruemmer F."/>
            <person name="Labrenz M."/>
            <person name="Spormann A.M."/>
            <person name="Op den Camp H."/>
            <person name="Overmann J."/>
            <person name="Amann R."/>
            <person name="Jetten M.S.M."/>
            <person name="Mascher T."/>
            <person name="Medema M.H."/>
            <person name="Devos D.P."/>
            <person name="Kaster A.-K."/>
            <person name="Ovreas L."/>
            <person name="Rohde M."/>
            <person name="Galperin M.Y."/>
            <person name="Jogler C."/>
        </authorList>
    </citation>
    <scope>NUCLEOTIDE SEQUENCE [LARGE SCALE GENOMIC DNA]</scope>
    <source>
        <strain evidence="6 7">HG66A1</strain>
    </source>
</reference>